<evidence type="ECO:0000313" key="3">
    <source>
        <dbReference type="Proteomes" id="UP000279833"/>
    </source>
</evidence>
<protein>
    <submittedName>
        <fullName evidence="4">Ovule protein</fullName>
    </submittedName>
</protein>
<evidence type="ECO:0000313" key="4">
    <source>
        <dbReference type="WBParaSite" id="SCUD_0000895801-mRNA-1"/>
    </source>
</evidence>
<name>A0A183K1U5_9TREM</name>
<gene>
    <name evidence="2" type="ORF">SCUD_LOCUS8958</name>
</gene>
<evidence type="ECO:0000256" key="1">
    <source>
        <dbReference type="SAM" id="Phobius"/>
    </source>
</evidence>
<organism evidence="4">
    <name type="scientific">Schistosoma curassoni</name>
    <dbReference type="NCBI Taxonomy" id="6186"/>
    <lineage>
        <taxon>Eukaryota</taxon>
        <taxon>Metazoa</taxon>
        <taxon>Spiralia</taxon>
        <taxon>Lophotrochozoa</taxon>
        <taxon>Platyhelminthes</taxon>
        <taxon>Trematoda</taxon>
        <taxon>Digenea</taxon>
        <taxon>Strigeidida</taxon>
        <taxon>Schistosomatoidea</taxon>
        <taxon>Schistosomatidae</taxon>
        <taxon>Schistosoma</taxon>
    </lineage>
</organism>
<keyword evidence="3" id="KW-1185">Reference proteome</keyword>
<evidence type="ECO:0000313" key="2">
    <source>
        <dbReference type="EMBL" id="VDP33422.1"/>
    </source>
</evidence>
<keyword evidence="1" id="KW-0472">Membrane</keyword>
<dbReference type="WBParaSite" id="SCUD_0000895801-mRNA-1">
    <property type="protein sequence ID" value="SCUD_0000895801-mRNA-1"/>
    <property type="gene ID" value="SCUD_0000895801"/>
</dbReference>
<reference evidence="4" key="1">
    <citation type="submission" date="2016-06" db="UniProtKB">
        <authorList>
            <consortium name="WormBaseParasite"/>
        </authorList>
    </citation>
    <scope>IDENTIFICATION</scope>
</reference>
<dbReference type="Proteomes" id="UP000279833">
    <property type="component" value="Unassembled WGS sequence"/>
</dbReference>
<accession>A0A183K1U5</accession>
<dbReference type="AlphaFoldDB" id="A0A183K1U5"/>
<proteinExistence type="predicted"/>
<keyword evidence="1" id="KW-1133">Transmembrane helix</keyword>
<dbReference type="EMBL" id="UZAK01032994">
    <property type="protein sequence ID" value="VDP33422.1"/>
    <property type="molecule type" value="Genomic_DNA"/>
</dbReference>
<sequence length="88" mass="9385">MAAAAIRSSVARIRDRTSSTFASKSAVKFSGSIVIVVVVVLVVVVVVLSDVDSELLFEFVLFCSVCLLSTSAEMDSESVFEVFSITES</sequence>
<feature type="transmembrane region" description="Helical" evidence="1">
    <location>
        <begin position="29"/>
        <end position="48"/>
    </location>
</feature>
<reference evidence="2 3" key="2">
    <citation type="submission" date="2018-11" db="EMBL/GenBank/DDBJ databases">
        <authorList>
            <consortium name="Pathogen Informatics"/>
        </authorList>
    </citation>
    <scope>NUCLEOTIDE SEQUENCE [LARGE SCALE GENOMIC DNA]</scope>
    <source>
        <strain evidence="2">Dakar</strain>
        <strain evidence="3">Dakar, Senegal</strain>
    </source>
</reference>
<keyword evidence="1" id="KW-0812">Transmembrane</keyword>